<feature type="region of interest" description="Disordered" evidence="1">
    <location>
        <begin position="163"/>
        <end position="193"/>
    </location>
</feature>
<comment type="caution">
    <text evidence="2">The sequence shown here is derived from an EMBL/GenBank/DDBJ whole genome shotgun (WGS) entry which is preliminary data.</text>
</comment>
<organism evidence="2">
    <name type="scientific">Tanacetum cinerariifolium</name>
    <name type="common">Dalmatian daisy</name>
    <name type="synonym">Chrysanthemum cinerariifolium</name>
    <dbReference type="NCBI Taxonomy" id="118510"/>
    <lineage>
        <taxon>Eukaryota</taxon>
        <taxon>Viridiplantae</taxon>
        <taxon>Streptophyta</taxon>
        <taxon>Embryophyta</taxon>
        <taxon>Tracheophyta</taxon>
        <taxon>Spermatophyta</taxon>
        <taxon>Magnoliopsida</taxon>
        <taxon>eudicotyledons</taxon>
        <taxon>Gunneridae</taxon>
        <taxon>Pentapetalae</taxon>
        <taxon>asterids</taxon>
        <taxon>campanulids</taxon>
        <taxon>Asterales</taxon>
        <taxon>Asteraceae</taxon>
        <taxon>Asteroideae</taxon>
        <taxon>Anthemideae</taxon>
        <taxon>Anthemidinae</taxon>
        <taxon>Tanacetum</taxon>
    </lineage>
</organism>
<dbReference type="AlphaFoldDB" id="A0A699TQ56"/>
<sequence length="193" mass="20959">LAGIFAQAGFLVEQVRHGLGIVELLEHQKAAHQPNQRLLLGVGVFAGAIHVLKREHGIIKLHLVKPRPAHQDVGVVGPVGARPVLNGQRRFLDNVVEVGPRGAHRAAIQGREERQHPVIIVQPAFVERGFSFAQLFAGQKIAVVAGGHVVELVAHQRLVGGAAGRAQAQQRHQHARKKLGKRKSANQSQRKKV</sequence>
<evidence type="ECO:0000256" key="1">
    <source>
        <dbReference type="SAM" id="MobiDB-lite"/>
    </source>
</evidence>
<feature type="non-terminal residue" evidence="2">
    <location>
        <position position="193"/>
    </location>
</feature>
<accession>A0A699TQ56</accession>
<dbReference type="EMBL" id="BKCJ011264270">
    <property type="protein sequence ID" value="GFD12237.1"/>
    <property type="molecule type" value="Genomic_DNA"/>
</dbReference>
<proteinExistence type="predicted"/>
<name>A0A699TQ56_TANCI</name>
<feature type="non-terminal residue" evidence="2">
    <location>
        <position position="1"/>
    </location>
</feature>
<protein>
    <submittedName>
        <fullName evidence="2">Uncharacterized protein</fullName>
    </submittedName>
</protein>
<feature type="compositionally biased region" description="Basic residues" evidence="1">
    <location>
        <begin position="171"/>
        <end position="193"/>
    </location>
</feature>
<evidence type="ECO:0000313" key="2">
    <source>
        <dbReference type="EMBL" id="GFD12237.1"/>
    </source>
</evidence>
<gene>
    <name evidence="2" type="ORF">Tci_884206</name>
</gene>
<reference evidence="2" key="1">
    <citation type="journal article" date="2019" name="Sci. Rep.">
        <title>Draft genome of Tanacetum cinerariifolium, the natural source of mosquito coil.</title>
        <authorList>
            <person name="Yamashiro T."/>
            <person name="Shiraishi A."/>
            <person name="Satake H."/>
            <person name="Nakayama K."/>
        </authorList>
    </citation>
    <scope>NUCLEOTIDE SEQUENCE</scope>
</reference>